<dbReference type="EMBL" id="CP043026">
    <property type="protein sequence ID" value="QEH61828.1"/>
    <property type="molecule type" value="Genomic_DNA"/>
</dbReference>
<dbReference type="NCBIfam" id="TIGR00030">
    <property type="entry name" value="S21p"/>
    <property type="match status" value="1"/>
</dbReference>
<protein>
    <recommendedName>
        <fullName evidence="4 5">Small ribosomal subunit protein bS21</fullName>
    </recommendedName>
</protein>
<organism evidence="7 8">
    <name type="scientific">Spiroplasma chinense</name>
    <dbReference type="NCBI Taxonomy" id="216932"/>
    <lineage>
        <taxon>Bacteria</taxon>
        <taxon>Bacillati</taxon>
        <taxon>Mycoplasmatota</taxon>
        <taxon>Mollicutes</taxon>
        <taxon>Entomoplasmatales</taxon>
        <taxon>Spiroplasmataceae</taxon>
        <taxon>Spiroplasma</taxon>
    </lineage>
</organism>
<dbReference type="GO" id="GO:0005840">
    <property type="term" value="C:ribosome"/>
    <property type="evidence" value="ECO:0007669"/>
    <property type="project" value="UniProtKB-KW"/>
</dbReference>
<gene>
    <name evidence="5 7" type="primary">rpsU</name>
    <name evidence="7" type="ORF">SCHIN_v1c06310</name>
</gene>
<evidence type="ECO:0000313" key="8">
    <source>
        <dbReference type="Proteomes" id="UP000323144"/>
    </source>
</evidence>
<evidence type="ECO:0000256" key="2">
    <source>
        <dbReference type="ARBA" id="ARBA00022980"/>
    </source>
</evidence>
<dbReference type="GO" id="GO:0006412">
    <property type="term" value="P:translation"/>
    <property type="evidence" value="ECO:0007669"/>
    <property type="project" value="UniProtKB-UniRule"/>
</dbReference>
<keyword evidence="8" id="KW-1185">Reference proteome</keyword>
<dbReference type="GO" id="GO:1990904">
    <property type="term" value="C:ribonucleoprotein complex"/>
    <property type="evidence" value="ECO:0007669"/>
    <property type="project" value="UniProtKB-KW"/>
</dbReference>
<dbReference type="HAMAP" id="MF_00358">
    <property type="entry name" value="Ribosomal_bS21"/>
    <property type="match status" value="1"/>
</dbReference>
<dbReference type="Proteomes" id="UP000323144">
    <property type="component" value="Chromosome"/>
</dbReference>
<evidence type="ECO:0000256" key="1">
    <source>
        <dbReference type="ARBA" id="ARBA00006640"/>
    </source>
</evidence>
<comment type="similarity">
    <text evidence="1 5">Belongs to the bacterial ribosomal protein bS21 family.</text>
</comment>
<feature type="region of interest" description="Disordered" evidence="6">
    <location>
        <begin position="41"/>
        <end position="66"/>
    </location>
</feature>
<reference evidence="7 8" key="1">
    <citation type="submission" date="2019-08" db="EMBL/GenBank/DDBJ databases">
        <title>Complete genome sequence of Spiroplasma chinense CCH (DSM 19755).</title>
        <authorList>
            <person name="Shen H.-Y."/>
            <person name="Lin Y.-C."/>
            <person name="Chou L."/>
            <person name="Kuo C.-H."/>
        </authorList>
    </citation>
    <scope>NUCLEOTIDE SEQUENCE [LARGE SCALE GENOMIC DNA]</scope>
    <source>
        <strain evidence="7 8">CCH</strain>
    </source>
</reference>
<evidence type="ECO:0000256" key="4">
    <source>
        <dbReference type="ARBA" id="ARBA00035135"/>
    </source>
</evidence>
<dbReference type="KEGG" id="schi:SCHIN_v1c06310"/>
<feature type="compositionally biased region" description="Basic residues" evidence="6">
    <location>
        <begin position="51"/>
        <end position="66"/>
    </location>
</feature>
<evidence type="ECO:0000256" key="3">
    <source>
        <dbReference type="ARBA" id="ARBA00023274"/>
    </source>
</evidence>
<keyword evidence="3 5" id="KW-0687">Ribonucleoprotein</keyword>
<evidence type="ECO:0000256" key="5">
    <source>
        <dbReference type="HAMAP-Rule" id="MF_00358"/>
    </source>
</evidence>
<accession>A0A5B9Y3U2</accession>
<name>A0A5B9Y3U2_9MOLU</name>
<evidence type="ECO:0000313" key="7">
    <source>
        <dbReference type="EMBL" id="QEH61828.1"/>
    </source>
</evidence>
<evidence type="ECO:0000256" key="6">
    <source>
        <dbReference type="SAM" id="MobiDB-lite"/>
    </source>
</evidence>
<proteinExistence type="inferred from homology"/>
<feature type="compositionally biased region" description="Basic and acidic residues" evidence="6">
    <location>
        <begin position="41"/>
        <end position="50"/>
    </location>
</feature>
<sequence length="66" mass="7779">MYNYFVLGVENNMASVVVREGEPIEKALKRFQKVAASSKAEARKREYHLSKKEKRIYKQKQNKKFG</sequence>
<dbReference type="GO" id="GO:0003735">
    <property type="term" value="F:structural constituent of ribosome"/>
    <property type="evidence" value="ECO:0007669"/>
    <property type="project" value="InterPro"/>
</dbReference>
<keyword evidence="2 5" id="KW-0689">Ribosomal protein</keyword>
<dbReference type="AlphaFoldDB" id="A0A5B9Y3U2"/>
<dbReference type="InterPro" id="IPR001911">
    <property type="entry name" value="Ribosomal_bS21"/>
</dbReference>
<dbReference type="Pfam" id="PF01165">
    <property type="entry name" value="Ribosomal_S21"/>
    <property type="match status" value="1"/>
</dbReference>